<evidence type="ECO:0000313" key="9">
    <source>
        <dbReference type="EMBL" id="MSS81359.1"/>
    </source>
</evidence>
<dbReference type="Pfam" id="PF25601">
    <property type="entry name" value="AAA_lid_14"/>
    <property type="match status" value="1"/>
</dbReference>
<sequence>MMTSYIHFLEKALDLLDEAVYIYSPLGKAIFMNRKARQMMGVPENSPYRGEALLSVVNVTSEESTTLSCIREQKEIRNRLCRYKTMDGKEHYTFNTAHPVFENRTLTAAIDFEEDVFLLDKRRQLLEQLQNRAQNLALAQGQEKKKRSYDLEDFIGEAPSVQELKKTVRKVAPQDSNIMIYGETGTGKEILAQSIHQLSRRKDKPLVVFNCAAVPESLIESILFGTVAGAYTGSTNRKGLLETAHEGTLFLDELNSMSPAMQAKLLRVLQEGVFRRVGETREREVDVRVISTCNKDPFQLVRAGRLREDLFYRLATMVLQIPPLRDRIDDLEALCHFYLRRCASRYAYPLTHIAPKALWQLQQYSWPGNVRELFHVLDYAMNLAEGNELTDDLLPDFIRAPWTAPSLRETSRKRSALPRSGRQDPPPDMPGRTLAEKMASYEMYLLEETLRRNQGNITRSAKELGIQRQNLQYRIRKYGIEV</sequence>
<dbReference type="GO" id="GO:0043565">
    <property type="term" value="F:sequence-specific DNA binding"/>
    <property type="evidence" value="ECO:0007669"/>
    <property type="project" value="InterPro"/>
</dbReference>
<dbReference type="Pfam" id="PF02954">
    <property type="entry name" value="HTH_8"/>
    <property type="match status" value="1"/>
</dbReference>
<dbReference type="Proteomes" id="UP000441455">
    <property type="component" value="Unassembled WGS sequence"/>
</dbReference>
<evidence type="ECO:0000256" key="6">
    <source>
        <dbReference type="SAM" id="Coils"/>
    </source>
</evidence>
<evidence type="ECO:0000256" key="4">
    <source>
        <dbReference type="ARBA" id="ARBA00023125"/>
    </source>
</evidence>
<evidence type="ECO:0000256" key="5">
    <source>
        <dbReference type="ARBA" id="ARBA00023163"/>
    </source>
</evidence>
<dbReference type="PROSITE" id="PS00688">
    <property type="entry name" value="SIGMA54_INTERACT_3"/>
    <property type="match status" value="1"/>
</dbReference>
<dbReference type="PANTHER" id="PTHR32071">
    <property type="entry name" value="TRANSCRIPTIONAL REGULATORY PROTEIN"/>
    <property type="match status" value="1"/>
</dbReference>
<keyword evidence="2" id="KW-0067">ATP-binding</keyword>
<evidence type="ECO:0000259" key="8">
    <source>
        <dbReference type="PROSITE" id="PS50045"/>
    </source>
</evidence>
<dbReference type="PROSITE" id="PS50045">
    <property type="entry name" value="SIGMA54_INTERACT_4"/>
    <property type="match status" value="1"/>
</dbReference>
<evidence type="ECO:0000256" key="7">
    <source>
        <dbReference type="SAM" id="MobiDB-lite"/>
    </source>
</evidence>
<dbReference type="AlphaFoldDB" id="A0A6N7VI97"/>
<dbReference type="PROSITE" id="PS00675">
    <property type="entry name" value="SIGMA54_INTERACT_1"/>
    <property type="match status" value="1"/>
</dbReference>
<dbReference type="Gene3D" id="3.40.50.300">
    <property type="entry name" value="P-loop containing nucleotide triphosphate hydrolases"/>
    <property type="match status" value="1"/>
</dbReference>
<dbReference type="PANTHER" id="PTHR32071:SF74">
    <property type="entry name" value="TRANSCRIPTIONAL ACTIVATOR ROCR"/>
    <property type="match status" value="1"/>
</dbReference>
<keyword evidence="4" id="KW-0238">DNA-binding</keyword>
<dbReference type="EMBL" id="VULN01000002">
    <property type="protein sequence ID" value="MSS81359.1"/>
    <property type="molecule type" value="Genomic_DNA"/>
</dbReference>
<evidence type="ECO:0000313" key="10">
    <source>
        <dbReference type="Proteomes" id="UP000441455"/>
    </source>
</evidence>
<dbReference type="InterPro" id="IPR025943">
    <property type="entry name" value="Sigma_54_int_dom_ATP-bd_2"/>
</dbReference>
<dbReference type="InterPro" id="IPR009057">
    <property type="entry name" value="Homeodomain-like_sf"/>
</dbReference>
<dbReference type="RefSeq" id="WP_154487609.1">
    <property type="nucleotide sequence ID" value="NZ_VULN01000002.1"/>
</dbReference>
<gene>
    <name evidence="9" type="ORF">FX155_01815</name>
</gene>
<dbReference type="SUPFAM" id="SSF46689">
    <property type="entry name" value="Homeodomain-like"/>
    <property type="match status" value="1"/>
</dbReference>
<feature type="domain" description="Sigma-54 factor interaction" evidence="8">
    <location>
        <begin position="154"/>
        <end position="382"/>
    </location>
</feature>
<dbReference type="InterPro" id="IPR025944">
    <property type="entry name" value="Sigma_54_int_dom_CS"/>
</dbReference>
<name>A0A6N7VI97_ACIFE</name>
<dbReference type="OrthoDB" id="9803970at2"/>
<keyword evidence="6" id="KW-0175">Coiled coil</keyword>
<dbReference type="SUPFAM" id="SSF52540">
    <property type="entry name" value="P-loop containing nucleoside triphosphate hydrolases"/>
    <property type="match status" value="1"/>
</dbReference>
<dbReference type="Gene3D" id="1.10.8.60">
    <property type="match status" value="1"/>
</dbReference>
<dbReference type="Pfam" id="PF00158">
    <property type="entry name" value="Sigma54_activat"/>
    <property type="match status" value="1"/>
</dbReference>
<dbReference type="FunFam" id="3.40.50.300:FF:000006">
    <property type="entry name" value="DNA-binding transcriptional regulator NtrC"/>
    <property type="match status" value="1"/>
</dbReference>
<dbReference type="InterPro" id="IPR003593">
    <property type="entry name" value="AAA+_ATPase"/>
</dbReference>
<keyword evidence="3" id="KW-0805">Transcription regulation</keyword>
<dbReference type="InterPro" id="IPR025662">
    <property type="entry name" value="Sigma_54_int_dom_ATP-bd_1"/>
</dbReference>
<keyword evidence="1" id="KW-0547">Nucleotide-binding</keyword>
<dbReference type="InterPro" id="IPR027417">
    <property type="entry name" value="P-loop_NTPase"/>
</dbReference>
<keyword evidence="5" id="KW-0804">Transcription</keyword>
<organism evidence="9 10">
    <name type="scientific">Acidaminococcus fermentans</name>
    <dbReference type="NCBI Taxonomy" id="905"/>
    <lineage>
        <taxon>Bacteria</taxon>
        <taxon>Bacillati</taxon>
        <taxon>Bacillota</taxon>
        <taxon>Negativicutes</taxon>
        <taxon>Acidaminococcales</taxon>
        <taxon>Acidaminococcaceae</taxon>
        <taxon>Acidaminococcus</taxon>
    </lineage>
</organism>
<comment type="caution">
    <text evidence="9">The sequence shown here is derived from an EMBL/GenBank/DDBJ whole genome shotgun (WGS) entry which is preliminary data.</text>
</comment>
<dbReference type="CDD" id="cd00009">
    <property type="entry name" value="AAA"/>
    <property type="match status" value="1"/>
</dbReference>
<accession>A0A6N7VI97</accession>
<proteinExistence type="predicted"/>
<feature type="coiled-coil region" evidence="6">
    <location>
        <begin position="119"/>
        <end position="146"/>
    </location>
</feature>
<dbReference type="PRINTS" id="PR01590">
    <property type="entry name" value="HTHFIS"/>
</dbReference>
<dbReference type="InterPro" id="IPR058031">
    <property type="entry name" value="AAA_lid_NorR"/>
</dbReference>
<dbReference type="InterPro" id="IPR002197">
    <property type="entry name" value="HTH_Fis"/>
</dbReference>
<dbReference type="Gene3D" id="3.30.450.20">
    <property type="entry name" value="PAS domain"/>
    <property type="match status" value="1"/>
</dbReference>
<reference evidence="9 10" key="1">
    <citation type="submission" date="2019-08" db="EMBL/GenBank/DDBJ databases">
        <title>In-depth cultivation of the pig gut microbiome towards novel bacterial diversity and tailored functional studies.</title>
        <authorList>
            <person name="Wylensek D."/>
            <person name="Hitch T.C.A."/>
            <person name="Clavel T."/>
        </authorList>
    </citation>
    <scope>NUCLEOTIDE SEQUENCE [LARGE SCALE GENOMIC DNA]</scope>
    <source>
        <strain evidence="9 10">WCA-389-WT-5B</strain>
    </source>
</reference>
<evidence type="ECO:0000256" key="2">
    <source>
        <dbReference type="ARBA" id="ARBA00022840"/>
    </source>
</evidence>
<dbReference type="PROSITE" id="PS00676">
    <property type="entry name" value="SIGMA54_INTERACT_2"/>
    <property type="match status" value="1"/>
</dbReference>
<feature type="region of interest" description="Disordered" evidence="7">
    <location>
        <begin position="409"/>
        <end position="433"/>
    </location>
</feature>
<dbReference type="GO" id="GO:0006355">
    <property type="term" value="P:regulation of DNA-templated transcription"/>
    <property type="evidence" value="ECO:0007669"/>
    <property type="project" value="InterPro"/>
</dbReference>
<dbReference type="SMART" id="SM00382">
    <property type="entry name" value="AAA"/>
    <property type="match status" value="1"/>
</dbReference>
<dbReference type="Gene3D" id="1.10.10.60">
    <property type="entry name" value="Homeodomain-like"/>
    <property type="match status" value="1"/>
</dbReference>
<protein>
    <submittedName>
        <fullName evidence="9">AAA domain-containing protein</fullName>
    </submittedName>
</protein>
<dbReference type="InterPro" id="IPR002078">
    <property type="entry name" value="Sigma_54_int"/>
</dbReference>
<dbReference type="GO" id="GO:0005524">
    <property type="term" value="F:ATP binding"/>
    <property type="evidence" value="ECO:0007669"/>
    <property type="project" value="UniProtKB-KW"/>
</dbReference>
<evidence type="ECO:0000256" key="1">
    <source>
        <dbReference type="ARBA" id="ARBA00022741"/>
    </source>
</evidence>
<evidence type="ECO:0000256" key="3">
    <source>
        <dbReference type="ARBA" id="ARBA00023015"/>
    </source>
</evidence>